<keyword evidence="3" id="KW-1185">Reference proteome</keyword>
<dbReference type="SUPFAM" id="SSF143422">
    <property type="entry name" value="Transposase IS200-like"/>
    <property type="match status" value="1"/>
</dbReference>
<dbReference type="InterPro" id="IPR002686">
    <property type="entry name" value="Transposase_17"/>
</dbReference>
<gene>
    <name evidence="2" type="ORF">DFR58_101267</name>
</gene>
<dbReference type="InterPro" id="IPR036515">
    <property type="entry name" value="Transposase_17_sf"/>
</dbReference>
<proteinExistence type="predicted"/>
<dbReference type="EMBL" id="QPJT01000001">
    <property type="protein sequence ID" value="RCX21057.1"/>
    <property type="molecule type" value="Genomic_DNA"/>
</dbReference>
<protein>
    <submittedName>
        <fullName evidence="2">REP element-mobilizing transposase RayT</fullName>
    </submittedName>
</protein>
<evidence type="ECO:0000259" key="1">
    <source>
        <dbReference type="SMART" id="SM01321"/>
    </source>
</evidence>
<dbReference type="PANTHER" id="PTHR34322:SF2">
    <property type="entry name" value="TRANSPOSASE IS200-LIKE DOMAIN-CONTAINING PROTEIN"/>
    <property type="match status" value="1"/>
</dbReference>
<dbReference type="AlphaFoldDB" id="A0A369BKR1"/>
<dbReference type="GO" id="GO:0004803">
    <property type="term" value="F:transposase activity"/>
    <property type="evidence" value="ECO:0007669"/>
    <property type="project" value="InterPro"/>
</dbReference>
<evidence type="ECO:0000313" key="3">
    <source>
        <dbReference type="Proteomes" id="UP000253034"/>
    </source>
</evidence>
<dbReference type="PANTHER" id="PTHR34322">
    <property type="entry name" value="TRANSPOSASE, Y1_TNP DOMAIN-CONTAINING"/>
    <property type="match status" value="1"/>
</dbReference>
<feature type="domain" description="Transposase IS200-like" evidence="1">
    <location>
        <begin position="9"/>
        <end position="123"/>
    </location>
</feature>
<evidence type="ECO:0000313" key="2">
    <source>
        <dbReference type="EMBL" id="RCX21057.1"/>
    </source>
</evidence>
<dbReference type="GO" id="GO:0003677">
    <property type="term" value="F:DNA binding"/>
    <property type="evidence" value="ECO:0007669"/>
    <property type="project" value="InterPro"/>
</dbReference>
<dbReference type="GO" id="GO:0006313">
    <property type="term" value="P:DNA transposition"/>
    <property type="evidence" value="ECO:0007669"/>
    <property type="project" value="InterPro"/>
</dbReference>
<reference evidence="2 3" key="1">
    <citation type="submission" date="2018-07" db="EMBL/GenBank/DDBJ databases">
        <title>Genomic Encyclopedia of Type Strains, Phase IV (KMG-IV): sequencing the most valuable type-strain genomes for metagenomic binning, comparative biology and taxonomic classification.</title>
        <authorList>
            <person name="Goeker M."/>
        </authorList>
    </citation>
    <scope>NUCLEOTIDE SEQUENCE [LARGE SCALE GENOMIC DNA]</scope>
    <source>
        <strain evidence="2 3">DSM 27016</strain>
    </source>
</reference>
<accession>A0A369BKR1</accession>
<dbReference type="Gene3D" id="3.30.70.1290">
    <property type="entry name" value="Transposase IS200-like"/>
    <property type="match status" value="1"/>
</dbReference>
<organism evidence="2 3">
    <name type="scientific">Anaerobacterium chartisolvens</name>
    <dbReference type="NCBI Taxonomy" id="1297424"/>
    <lineage>
        <taxon>Bacteria</taxon>
        <taxon>Bacillati</taxon>
        <taxon>Bacillota</taxon>
        <taxon>Clostridia</taxon>
        <taxon>Eubacteriales</taxon>
        <taxon>Oscillospiraceae</taxon>
        <taxon>Anaerobacterium</taxon>
    </lineage>
</organism>
<dbReference type="Pfam" id="PF01797">
    <property type="entry name" value="Y1_Tnp"/>
    <property type="match status" value="1"/>
</dbReference>
<dbReference type="SMART" id="SM01321">
    <property type="entry name" value="Y1_Tnp"/>
    <property type="match status" value="1"/>
</dbReference>
<sequence length="265" mass="31216">MPRYSRVLSETKIYHIMLRGNNRRKIFADDEDKDKIISTLHEKKRDGGFLIYAYCVMDNHIHLVIKQESDCLSRIVKRIGISYAYYFNKKYRHTGHVFHDRFRSETVENSRYLLALIRHLHQNPLKAGISTMEEYKWSSYREYLSRGKGLAETKEIFKLILDDRKSTMEEFIRFNHETTEETFLDAGKVAEIDEADVKEYINGFLKAHNMEIEQLKEARKRHLTKKLVKDLLEKSSLSKRAVAFELGLGRETVRRIALSKAPLSP</sequence>
<name>A0A369BKR1_9FIRM</name>
<dbReference type="Proteomes" id="UP000253034">
    <property type="component" value="Unassembled WGS sequence"/>
</dbReference>
<comment type="caution">
    <text evidence="2">The sequence shown here is derived from an EMBL/GenBank/DDBJ whole genome shotgun (WGS) entry which is preliminary data.</text>
</comment>